<proteinExistence type="inferred from homology"/>
<protein>
    <submittedName>
        <fullName evidence="6">NlpC/P60 family protein</fullName>
    </submittedName>
</protein>
<dbReference type="InterPro" id="IPR051794">
    <property type="entry name" value="PG_Endopeptidase_C40"/>
</dbReference>
<dbReference type="InterPro" id="IPR038765">
    <property type="entry name" value="Papain-like_cys_pep_sf"/>
</dbReference>
<dbReference type="Pfam" id="PF18348">
    <property type="entry name" value="SH3_16"/>
    <property type="match status" value="1"/>
</dbReference>
<evidence type="ECO:0000259" key="5">
    <source>
        <dbReference type="PROSITE" id="PS51935"/>
    </source>
</evidence>
<evidence type="ECO:0000256" key="4">
    <source>
        <dbReference type="ARBA" id="ARBA00022807"/>
    </source>
</evidence>
<feature type="domain" description="NlpC/P60" evidence="5">
    <location>
        <begin position="151"/>
        <end position="275"/>
    </location>
</feature>
<evidence type="ECO:0000313" key="6">
    <source>
        <dbReference type="EMBL" id="MFD2173381.1"/>
    </source>
</evidence>
<dbReference type="InterPro" id="IPR041382">
    <property type="entry name" value="SH3_16"/>
</dbReference>
<dbReference type="PANTHER" id="PTHR47359:SF3">
    <property type="entry name" value="NLP_P60 DOMAIN-CONTAINING PROTEIN-RELATED"/>
    <property type="match status" value="1"/>
</dbReference>
<dbReference type="PANTHER" id="PTHR47359">
    <property type="entry name" value="PEPTIDOGLYCAN DL-ENDOPEPTIDASE CWLO"/>
    <property type="match status" value="1"/>
</dbReference>
<gene>
    <name evidence="6" type="ORF">ACFSM0_04665</name>
</gene>
<dbReference type="RefSeq" id="WP_377387806.1">
    <property type="nucleotide sequence ID" value="NZ_JBHUIX010000004.1"/>
</dbReference>
<reference evidence="7" key="1">
    <citation type="journal article" date="2019" name="Int. J. Syst. Evol. Microbiol.">
        <title>The Global Catalogue of Microorganisms (GCM) 10K type strain sequencing project: providing services to taxonomists for standard genome sequencing and annotation.</title>
        <authorList>
            <consortium name="The Broad Institute Genomics Platform"/>
            <consortium name="The Broad Institute Genome Sequencing Center for Infectious Disease"/>
            <person name="Wu L."/>
            <person name="Ma J."/>
        </authorList>
    </citation>
    <scope>NUCLEOTIDE SEQUENCE [LARGE SCALE GENOMIC DNA]</scope>
    <source>
        <strain evidence="7">CCUG 55131</strain>
    </source>
</reference>
<evidence type="ECO:0000313" key="7">
    <source>
        <dbReference type="Proteomes" id="UP001597413"/>
    </source>
</evidence>
<dbReference type="PROSITE" id="PS51935">
    <property type="entry name" value="NLPC_P60"/>
    <property type="match status" value="1"/>
</dbReference>
<dbReference type="Pfam" id="PF00877">
    <property type="entry name" value="NLPC_P60"/>
    <property type="match status" value="1"/>
</dbReference>
<dbReference type="InterPro" id="IPR000064">
    <property type="entry name" value="NLP_P60_dom"/>
</dbReference>
<dbReference type="Proteomes" id="UP001597413">
    <property type="component" value="Unassembled WGS sequence"/>
</dbReference>
<sequence>MSDARLTPFSGKIARETLRGQVAAAAYVPGEGARVIRAVADLSLGFEGGRDRQLIFGADVAVIERRGRRAFVQADLDGYCGWVDAEALGPPQLATHCVASRGTHLYREASIKRGEICALSMGARLTVLQTEGELARTPEGYVPATHLRALEAPELDPVAVAERLLGTPYLWGGNSAFGIDCSGLVQMAHTGTGRACPGDSDLQCAAFGAFLPEGAPLRRGDLLFWPGHIAMAMSADEMIHATGHTMRVLCEPIGAARARIEASGKVPYLGAKRPG</sequence>
<comment type="caution">
    <text evidence="6">The sequence shown here is derived from an EMBL/GenBank/DDBJ whole genome shotgun (WGS) entry which is preliminary data.</text>
</comment>
<dbReference type="EMBL" id="JBHUIX010000004">
    <property type="protein sequence ID" value="MFD2173381.1"/>
    <property type="molecule type" value="Genomic_DNA"/>
</dbReference>
<dbReference type="SUPFAM" id="SSF54001">
    <property type="entry name" value="Cysteine proteinases"/>
    <property type="match status" value="1"/>
</dbReference>
<evidence type="ECO:0000256" key="1">
    <source>
        <dbReference type="ARBA" id="ARBA00007074"/>
    </source>
</evidence>
<keyword evidence="2" id="KW-0645">Protease</keyword>
<organism evidence="6 7">
    <name type="scientific">Rhodobacter lacus</name>
    <dbReference type="NCBI Taxonomy" id="1641972"/>
    <lineage>
        <taxon>Bacteria</taxon>
        <taxon>Pseudomonadati</taxon>
        <taxon>Pseudomonadota</taxon>
        <taxon>Alphaproteobacteria</taxon>
        <taxon>Rhodobacterales</taxon>
        <taxon>Rhodobacter group</taxon>
        <taxon>Rhodobacter</taxon>
    </lineage>
</organism>
<comment type="similarity">
    <text evidence="1">Belongs to the peptidase C40 family.</text>
</comment>
<keyword evidence="3" id="KW-0378">Hydrolase</keyword>
<keyword evidence="4" id="KW-0788">Thiol protease</keyword>
<keyword evidence="7" id="KW-1185">Reference proteome</keyword>
<accession>A0ABW5A722</accession>
<name>A0ABW5A722_9RHOB</name>
<evidence type="ECO:0000256" key="3">
    <source>
        <dbReference type="ARBA" id="ARBA00022801"/>
    </source>
</evidence>
<evidence type="ECO:0000256" key="2">
    <source>
        <dbReference type="ARBA" id="ARBA00022670"/>
    </source>
</evidence>
<dbReference type="Gene3D" id="3.90.1720.10">
    <property type="entry name" value="endopeptidase domain like (from Nostoc punctiforme)"/>
    <property type="match status" value="1"/>
</dbReference>